<dbReference type="AlphaFoldDB" id="A0A1H5J7N2"/>
<feature type="compositionally biased region" description="Polar residues" evidence="4">
    <location>
        <begin position="17"/>
        <end position="29"/>
    </location>
</feature>
<evidence type="ECO:0000313" key="7">
    <source>
        <dbReference type="Proteomes" id="UP000181980"/>
    </source>
</evidence>
<dbReference type="InterPro" id="IPR036390">
    <property type="entry name" value="WH_DNA-bd_sf"/>
</dbReference>
<evidence type="ECO:0000256" key="3">
    <source>
        <dbReference type="ARBA" id="ARBA00023163"/>
    </source>
</evidence>
<dbReference type="RefSeq" id="WP_083288560.1">
    <property type="nucleotide sequence ID" value="NZ_FNUC01000003.1"/>
</dbReference>
<keyword evidence="2" id="KW-0238">DNA-binding</keyword>
<keyword evidence="1" id="KW-0805">Transcription regulation</keyword>
<dbReference type="InterPro" id="IPR036388">
    <property type="entry name" value="WH-like_DNA-bd_sf"/>
</dbReference>
<feature type="domain" description="HTH gntR-type" evidence="5">
    <location>
        <begin position="37"/>
        <end position="104"/>
    </location>
</feature>
<dbReference type="GO" id="GO:0045892">
    <property type="term" value="P:negative regulation of DNA-templated transcription"/>
    <property type="evidence" value="ECO:0007669"/>
    <property type="project" value="TreeGrafter"/>
</dbReference>
<sequence length="111" mass="12228">MTSSGDSSAGEPARSTAPGSSLPSDGQRNTIDHDHPTYVYVQLADHLRERILRGDLSRQRRLPHQVALAREYGVADWTVRRAIAVLREEGIVTVSGRGMFGPMREDRGDGE</sequence>
<dbReference type="PANTHER" id="PTHR44846">
    <property type="entry name" value="MANNOSYL-D-GLYCERATE TRANSPORT/METABOLISM SYSTEM REPRESSOR MNGR-RELATED"/>
    <property type="match status" value="1"/>
</dbReference>
<gene>
    <name evidence="6" type="ORF">SAMN04488561_1475</name>
</gene>
<dbReference type="Proteomes" id="UP000181980">
    <property type="component" value="Unassembled WGS sequence"/>
</dbReference>
<organism evidence="6 7">
    <name type="scientific">Jiangella alba</name>
    <dbReference type="NCBI Taxonomy" id="561176"/>
    <lineage>
        <taxon>Bacteria</taxon>
        <taxon>Bacillati</taxon>
        <taxon>Actinomycetota</taxon>
        <taxon>Actinomycetes</taxon>
        <taxon>Jiangellales</taxon>
        <taxon>Jiangellaceae</taxon>
        <taxon>Jiangella</taxon>
    </lineage>
</organism>
<feature type="region of interest" description="Disordered" evidence="4">
    <location>
        <begin position="1"/>
        <end position="35"/>
    </location>
</feature>
<evidence type="ECO:0000256" key="4">
    <source>
        <dbReference type="SAM" id="MobiDB-lite"/>
    </source>
</evidence>
<accession>A0A1H5J7N2</accession>
<dbReference type="Pfam" id="PF00392">
    <property type="entry name" value="GntR"/>
    <property type="match status" value="1"/>
</dbReference>
<dbReference type="PANTHER" id="PTHR44846:SF17">
    <property type="entry name" value="GNTR-FAMILY TRANSCRIPTIONAL REGULATOR"/>
    <property type="match status" value="1"/>
</dbReference>
<evidence type="ECO:0000259" key="5">
    <source>
        <dbReference type="PROSITE" id="PS50949"/>
    </source>
</evidence>
<dbReference type="GO" id="GO:0003700">
    <property type="term" value="F:DNA-binding transcription factor activity"/>
    <property type="evidence" value="ECO:0007669"/>
    <property type="project" value="InterPro"/>
</dbReference>
<name>A0A1H5J7N2_9ACTN</name>
<keyword evidence="7" id="KW-1185">Reference proteome</keyword>
<dbReference type="OrthoDB" id="4338617at2"/>
<dbReference type="GO" id="GO:0003677">
    <property type="term" value="F:DNA binding"/>
    <property type="evidence" value="ECO:0007669"/>
    <property type="project" value="UniProtKB-KW"/>
</dbReference>
<dbReference type="SUPFAM" id="SSF46785">
    <property type="entry name" value="Winged helix' DNA-binding domain"/>
    <property type="match status" value="1"/>
</dbReference>
<protein>
    <submittedName>
        <fullName evidence="6">Regulatory protein, gntR family</fullName>
    </submittedName>
</protein>
<evidence type="ECO:0000256" key="1">
    <source>
        <dbReference type="ARBA" id="ARBA00023015"/>
    </source>
</evidence>
<dbReference type="PROSITE" id="PS50949">
    <property type="entry name" value="HTH_GNTR"/>
    <property type="match status" value="1"/>
</dbReference>
<evidence type="ECO:0000256" key="2">
    <source>
        <dbReference type="ARBA" id="ARBA00023125"/>
    </source>
</evidence>
<proteinExistence type="predicted"/>
<dbReference type="EMBL" id="FNUC01000003">
    <property type="protein sequence ID" value="SEE48492.1"/>
    <property type="molecule type" value="Genomic_DNA"/>
</dbReference>
<dbReference type="InterPro" id="IPR000524">
    <property type="entry name" value="Tscrpt_reg_HTH_GntR"/>
</dbReference>
<dbReference type="CDD" id="cd07377">
    <property type="entry name" value="WHTH_GntR"/>
    <property type="match status" value="1"/>
</dbReference>
<reference evidence="7" key="1">
    <citation type="submission" date="2016-10" db="EMBL/GenBank/DDBJ databases">
        <authorList>
            <person name="Varghese N."/>
            <person name="Submissions S."/>
        </authorList>
    </citation>
    <scope>NUCLEOTIDE SEQUENCE [LARGE SCALE GENOMIC DNA]</scope>
    <source>
        <strain evidence="7">DSM 45237</strain>
    </source>
</reference>
<evidence type="ECO:0000313" key="6">
    <source>
        <dbReference type="EMBL" id="SEE48492.1"/>
    </source>
</evidence>
<dbReference type="InterPro" id="IPR050679">
    <property type="entry name" value="Bact_HTH_transcr_reg"/>
</dbReference>
<dbReference type="STRING" id="561176.SAMN04488561_1475"/>
<dbReference type="Gene3D" id="1.10.10.10">
    <property type="entry name" value="Winged helix-like DNA-binding domain superfamily/Winged helix DNA-binding domain"/>
    <property type="match status" value="1"/>
</dbReference>
<keyword evidence="3" id="KW-0804">Transcription</keyword>